<organism evidence="1 2">
    <name type="scientific">Hyphomicrobium denitrificans 1NES1</name>
    <dbReference type="NCBI Taxonomy" id="670307"/>
    <lineage>
        <taxon>Bacteria</taxon>
        <taxon>Pseudomonadati</taxon>
        <taxon>Pseudomonadota</taxon>
        <taxon>Alphaproteobacteria</taxon>
        <taxon>Hyphomicrobiales</taxon>
        <taxon>Hyphomicrobiaceae</taxon>
        <taxon>Hyphomicrobium</taxon>
    </lineage>
</organism>
<accession>N0B680</accession>
<proteinExistence type="predicted"/>
<evidence type="ECO:0000313" key="2">
    <source>
        <dbReference type="Proteomes" id="UP000005952"/>
    </source>
</evidence>
<reference evidence="1 2" key="1">
    <citation type="journal article" date="2013" name="Genome Announc.">
        <title>Genome sequences for three denitrifying bacterial strains isolated from a uranium- and nitrate-contaminated subsurface environment.</title>
        <authorList>
            <person name="Venkatramanan R."/>
            <person name="Prakash O."/>
            <person name="Woyke T."/>
            <person name="Chain P."/>
            <person name="Goodwin L.A."/>
            <person name="Watson D."/>
            <person name="Brooks S."/>
            <person name="Kostka J.E."/>
            <person name="Green S.J."/>
        </authorList>
    </citation>
    <scope>NUCLEOTIDE SEQUENCE [LARGE SCALE GENOMIC DNA]</scope>
    <source>
        <strain evidence="1 2">1NES1</strain>
    </source>
</reference>
<name>N0B680_9HYPH</name>
<evidence type="ECO:0000313" key="1">
    <source>
        <dbReference type="EMBL" id="AGK59074.1"/>
    </source>
</evidence>
<dbReference type="KEGG" id="hdt:HYPDE_37013"/>
<dbReference type="HOGENOM" id="CLU_2843937_0_0_5"/>
<gene>
    <name evidence="1" type="ORF">HYPDE_37013</name>
</gene>
<keyword evidence="2" id="KW-1185">Reference proteome</keyword>
<protein>
    <submittedName>
        <fullName evidence="1">Uncharacterized protein</fullName>
    </submittedName>
</protein>
<dbReference type="AlphaFoldDB" id="N0B680"/>
<dbReference type="Proteomes" id="UP000005952">
    <property type="component" value="Chromosome"/>
</dbReference>
<dbReference type="EMBL" id="CP005587">
    <property type="protein sequence ID" value="AGK59074.1"/>
    <property type="molecule type" value="Genomic_DNA"/>
</dbReference>
<sequence>MRSAAYGIGNLLAYDIPNSGNSSVAIFHAAMIRGRISYLEGDFREEKRAADRAALLAEDLTGASD</sequence>